<feature type="region of interest" description="Disordered" evidence="1">
    <location>
        <begin position="1"/>
        <end position="20"/>
    </location>
</feature>
<evidence type="ECO:0000256" key="1">
    <source>
        <dbReference type="SAM" id="MobiDB-lite"/>
    </source>
</evidence>
<evidence type="ECO:0000313" key="3">
    <source>
        <dbReference type="EMBL" id="AOT59562.1"/>
    </source>
</evidence>
<reference evidence="3 4" key="1">
    <citation type="submission" date="2016-09" db="EMBL/GenBank/DDBJ databases">
        <title>Streptomyces rubrolavendulae MJM4426 Genome sequencing and assembly.</title>
        <authorList>
            <person name="Kim J.-G."/>
        </authorList>
    </citation>
    <scope>NUCLEOTIDE SEQUENCE [LARGE SCALE GENOMIC DNA]</scope>
    <source>
        <strain evidence="3 4">MJM4426</strain>
    </source>
</reference>
<keyword evidence="4" id="KW-1185">Reference proteome</keyword>
<dbReference type="KEGG" id="srn:A4G23_02404"/>
<feature type="domain" description="DUF397" evidence="2">
    <location>
        <begin position="11"/>
        <end position="67"/>
    </location>
</feature>
<dbReference type="OrthoDB" id="4570646at2"/>
<evidence type="ECO:0000313" key="4">
    <source>
        <dbReference type="Proteomes" id="UP000095349"/>
    </source>
</evidence>
<sequence length="70" mass="7475">MNSTSVPQPPRWVKSTYSGGDGGQCVEWAPGHARATGEFLVRDSKNPDGPRLILGRGAFTGLVELAKRHG</sequence>
<gene>
    <name evidence="3" type="ORF">A4G23_02404</name>
</gene>
<proteinExistence type="predicted"/>
<name>A0A1D8G275_9ACTN</name>
<accession>A0A1D8G275</accession>
<dbReference type="Proteomes" id="UP000095349">
    <property type="component" value="Chromosome"/>
</dbReference>
<organism evidence="3 4">
    <name type="scientific">Streptomyces rubrolavendulae</name>
    <dbReference type="NCBI Taxonomy" id="285473"/>
    <lineage>
        <taxon>Bacteria</taxon>
        <taxon>Bacillati</taxon>
        <taxon>Actinomycetota</taxon>
        <taxon>Actinomycetes</taxon>
        <taxon>Kitasatosporales</taxon>
        <taxon>Streptomycetaceae</taxon>
        <taxon>Streptomyces</taxon>
    </lineage>
</organism>
<dbReference type="RefSeq" id="WP_069976899.1">
    <property type="nucleotide sequence ID" value="NZ_CP017316.1"/>
</dbReference>
<dbReference type="EMBL" id="CP017316">
    <property type="protein sequence ID" value="AOT59562.1"/>
    <property type="molecule type" value="Genomic_DNA"/>
</dbReference>
<dbReference type="PATRIC" id="fig|285473.5.peg.2519"/>
<evidence type="ECO:0000259" key="2">
    <source>
        <dbReference type="Pfam" id="PF04149"/>
    </source>
</evidence>
<dbReference type="InterPro" id="IPR007278">
    <property type="entry name" value="DUF397"/>
</dbReference>
<dbReference type="AlphaFoldDB" id="A0A1D8G275"/>
<dbReference type="STRING" id="285473.A4G23_02404"/>
<protein>
    <recommendedName>
        <fullName evidence="2">DUF397 domain-containing protein</fullName>
    </recommendedName>
</protein>
<dbReference type="Pfam" id="PF04149">
    <property type="entry name" value="DUF397"/>
    <property type="match status" value="1"/>
</dbReference>